<dbReference type="InterPro" id="IPR050962">
    <property type="entry name" value="Phosphate-bind_PstS"/>
</dbReference>
<sequence length="250" mass="25845">MTDVLTSKISKLLTKSVAYSKGSTYATKVGNVSLGSVTVDDTIVGTTLTLPATPIVVAYRSGTSGTSNNFTDYLNKTMPSIWTKPANDSFTTAFPGTLPTNGTFQAASGSDGVAEYVRTHNGAITYTELSYLEERAAGGVRSAAIQNNSLAYVLPSSAASAEFFAEAAVDEAGTVTKDYTVKSATAYMINAIAYGLAYKAASTDNAAVKSYFSYFLNSCSPKNAAGAGYAPLSGSILTKALAQVAKINAG</sequence>
<comment type="similarity">
    <text evidence="1">Belongs to the PstS family.</text>
</comment>
<proteinExistence type="inferred from homology"/>
<evidence type="ECO:0000256" key="1">
    <source>
        <dbReference type="ARBA" id="ARBA00008725"/>
    </source>
</evidence>
<dbReference type="PANTHER" id="PTHR42996">
    <property type="entry name" value="PHOSPHATE-BINDING PROTEIN PSTS"/>
    <property type="match status" value="1"/>
</dbReference>
<dbReference type="PANTHER" id="PTHR42996:SF1">
    <property type="entry name" value="PHOSPHATE-BINDING PROTEIN PSTS"/>
    <property type="match status" value="1"/>
</dbReference>
<dbReference type="Pfam" id="PF12849">
    <property type="entry name" value="PBP_like_2"/>
    <property type="match status" value="1"/>
</dbReference>
<dbReference type="InterPro" id="IPR024370">
    <property type="entry name" value="PBP_domain"/>
</dbReference>
<gene>
    <name evidence="3" type="ORF">UFOPK4293_01254</name>
</gene>
<feature type="domain" description="PBP" evidence="2">
    <location>
        <begin position="49"/>
        <end position="216"/>
    </location>
</feature>
<dbReference type="AlphaFoldDB" id="A0A6J7TQB9"/>
<dbReference type="Gene3D" id="3.40.190.10">
    <property type="entry name" value="Periplasmic binding protein-like II"/>
    <property type="match status" value="1"/>
</dbReference>
<reference evidence="3" key="1">
    <citation type="submission" date="2020-05" db="EMBL/GenBank/DDBJ databases">
        <authorList>
            <person name="Chiriac C."/>
            <person name="Salcher M."/>
            <person name="Ghai R."/>
            <person name="Kavagutti S V."/>
        </authorList>
    </citation>
    <scope>NUCLEOTIDE SEQUENCE</scope>
</reference>
<organism evidence="3">
    <name type="scientific">freshwater metagenome</name>
    <dbReference type="NCBI Taxonomy" id="449393"/>
    <lineage>
        <taxon>unclassified sequences</taxon>
        <taxon>metagenomes</taxon>
        <taxon>ecological metagenomes</taxon>
    </lineage>
</organism>
<name>A0A6J7TQB9_9ZZZZ</name>
<evidence type="ECO:0000259" key="2">
    <source>
        <dbReference type="Pfam" id="PF12849"/>
    </source>
</evidence>
<evidence type="ECO:0000313" key="3">
    <source>
        <dbReference type="EMBL" id="CAB5054298.1"/>
    </source>
</evidence>
<protein>
    <submittedName>
        <fullName evidence="3">Unannotated protein</fullName>
    </submittedName>
</protein>
<dbReference type="EMBL" id="CAFBQH010000084">
    <property type="protein sequence ID" value="CAB5054298.1"/>
    <property type="molecule type" value="Genomic_DNA"/>
</dbReference>
<dbReference type="SUPFAM" id="SSF53850">
    <property type="entry name" value="Periplasmic binding protein-like II"/>
    <property type="match status" value="1"/>
</dbReference>
<accession>A0A6J7TQB9</accession>